<feature type="domain" description="Alpha/beta hydrolase fold-3" evidence="2">
    <location>
        <begin position="123"/>
        <end position="342"/>
    </location>
</feature>
<protein>
    <submittedName>
        <fullName evidence="3">Alpha beta hydrolase fold protein</fullName>
    </submittedName>
</protein>
<reference evidence="3" key="1">
    <citation type="journal article" date="2020" name="Mol. Plant Microbe Interact.">
        <title>Genome Sequence of the Biocontrol Agent Coniothyrium minitans strain Conio (IMI 134523).</title>
        <authorList>
            <person name="Patel D."/>
            <person name="Shittu T.A."/>
            <person name="Baroncelli R."/>
            <person name="Muthumeenakshi S."/>
            <person name="Osborne T.H."/>
            <person name="Janganan T.K."/>
            <person name="Sreenivasaprasad S."/>
        </authorList>
    </citation>
    <scope>NUCLEOTIDE SEQUENCE</scope>
    <source>
        <strain evidence="3">Conio</strain>
    </source>
</reference>
<keyword evidence="4" id="KW-1185">Reference proteome</keyword>
<dbReference type="GO" id="GO:0016787">
    <property type="term" value="F:hydrolase activity"/>
    <property type="evidence" value="ECO:0007669"/>
    <property type="project" value="UniProtKB-KW"/>
</dbReference>
<dbReference type="InterPro" id="IPR029058">
    <property type="entry name" value="AB_hydrolase_fold"/>
</dbReference>
<organism evidence="3 4">
    <name type="scientific">Paraphaeosphaeria minitans</name>
    <dbReference type="NCBI Taxonomy" id="565426"/>
    <lineage>
        <taxon>Eukaryota</taxon>
        <taxon>Fungi</taxon>
        <taxon>Dikarya</taxon>
        <taxon>Ascomycota</taxon>
        <taxon>Pezizomycotina</taxon>
        <taxon>Dothideomycetes</taxon>
        <taxon>Pleosporomycetidae</taxon>
        <taxon>Pleosporales</taxon>
        <taxon>Massarineae</taxon>
        <taxon>Didymosphaeriaceae</taxon>
        <taxon>Paraphaeosphaeria</taxon>
    </lineage>
</organism>
<dbReference type="EMBL" id="WJXW01000004">
    <property type="protein sequence ID" value="KAF9736769.1"/>
    <property type="molecule type" value="Genomic_DNA"/>
</dbReference>
<keyword evidence="1 3" id="KW-0378">Hydrolase</keyword>
<evidence type="ECO:0000313" key="4">
    <source>
        <dbReference type="Proteomes" id="UP000756921"/>
    </source>
</evidence>
<dbReference type="InterPro" id="IPR013094">
    <property type="entry name" value="AB_hydrolase_3"/>
</dbReference>
<gene>
    <name evidence="3" type="ORF">PMIN01_04548</name>
</gene>
<accession>A0A9P6GJW6</accession>
<evidence type="ECO:0000313" key="3">
    <source>
        <dbReference type="EMBL" id="KAF9736769.1"/>
    </source>
</evidence>
<name>A0A9P6GJW6_9PLEO</name>
<dbReference type="PANTHER" id="PTHR48081:SF31">
    <property type="entry name" value="STERYL ACETYL HYDROLASE MUG81-RELATED"/>
    <property type="match status" value="1"/>
</dbReference>
<comment type="caution">
    <text evidence="3">The sequence shown here is derived from an EMBL/GenBank/DDBJ whole genome shotgun (WGS) entry which is preliminary data.</text>
</comment>
<dbReference type="SUPFAM" id="SSF53474">
    <property type="entry name" value="alpha/beta-Hydrolases"/>
    <property type="match status" value="1"/>
</dbReference>
<dbReference type="AlphaFoldDB" id="A0A9P6GJW6"/>
<dbReference type="Gene3D" id="3.40.50.1820">
    <property type="entry name" value="alpha/beta hydrolase"/>
    <property type="match status" value="1"/>
</dbReference>
<sequence length="373" mass="40624">MSDPAKTISFGNRVGIASTTLKAMTAASARLWTWPFKGQQGAHNYFKDVMFQLMRTQLGNLNLDQETYTRVPTTEAYLSFCKDHGTPPESALAGQQEREEGPPLATWYDRHLDVHLLELTAAGGGYVIAGGAGHFSYLVDMKDTLNAQGSDTAVLILAYGLAPENVYPTQLTQAVEVLRYLVKTTGRIPSDISIGGDSAGGNLCIGLISHIAHPHPEIPALHLPTKLHVALLLSPWCSFNTHTRAYQTNAEKDCLDRRALERWSSAFLGSDSPFAGDFYNEPVTAPASWWEATASVVGEVLVWVGGNEVLLDGIEEWARRFTKGYGKQGGRVNVVITPKAAHMEPILERLLGYKGDSGTGSAKVVKDWARAKL</sequence>
<dbReference type="Pfam" id="PF07859">
    <property type="entry name" value="Abhydrolase_3"/>
    <property type="match status" value="1"/>
</dbReference>
<evidence type="ECO:0000259" key="2">
    <source>
        <dbReference type="Pfam" id="PF07859"/>
    </source>
</evidence>
<evidence type="ECO:0000256" key="1">
    <source>
        <dbReference type="ARBA" id="ARBA00022801"/>
    </source>
</evidence>
<proteinExistence type="predicted"/>
<dbReference type="OrthoDB" id="2152029at2759"/>
<dbReference type="InterPro" id="IPR050300">
    <property type="entry name" value="GDXG_lipolytic_enzyme"/>
</dbReference>
<dbReference type="Proteomes" id="UP000756921">
    <property type="component" value="Unassembled WGS sequence"/>
</dbReference>
<dbReference type="PANTHER" id="PTHR48081">
    <property type="entry name" value="AB HYDROLASE SUPERFAMILY PROTEIN C4A8.06C"/>
    <property type="match status" value="1"/>
</dbReference>